<accession>A0A835YXZ5</accession>
<dbReference type="EMBL" id="JAFCMP010000490">
    <property type="protein sequence ID" value="KAG5179209.1"/>
    <property type="molecule type" value="Genomic_DNA"/>
</dbReference>
<name>A0A835YXZ5_9STRA</name>
<comment type="caution">
    <text evidence="2">The sequence shown here is derived from an EMBL/GenBank/DDBJ whole genome shotgun (WGS) entry which is preliminary data.</text>
</comment>
<sequence>MSTNGLTSVINDSIQGQTMRSAATAVEATLKKSTRFAPVSVAELTSWTKGPGYTFAAQDSRHQLMVQEEYAFQAIRDAVFAGEPVPSIPALNKQFDKLDVSTKNQVCDHTATTQAAIAYGVWAVVTPFYINERTKFGNRSHYWTSIPQHSLVPKTDDERMRYMCERDFSVEGDAAAQGASSSQTTRSVASTYTRAMWLATTVLGREPHPISAVRPLTEREWYVIAAHGVPEDMLVGNKVPPPLNYATLAPTGTEFRPCKEFLFLQAITEGAFYSNIFMPTVYFALRARKLADECKELGVDKDEMCRKVFLSTNENTIASFNNNLASVYGSLKKSGDDRFRPDAMDIAAIRSYLPEADLTALEASGQALSYSVQKYLNVFREDFLCTRRKMRADVEVKRALDRGGLECKRAAGKIPAGESDNNLRGMMSSLVGQVWDTVWARILQPWLTSRKLSTDARTFMLITEAAAAEGGLVQFADIRRFTKHDAERLLALVLLHLSVLRSQVTRDSVVEEYHLEERDNIAFYTFKMTRAFKTAACKGGEGMPHLSKWELSELESMMVHTLKVLCRPLLSIGVKETSKMFLDVAGKPVTQRWIEGKFSQIGKTGTLVCKDDDADMSMDECIAAKFAGFTAPKPQTFGGIRLPLLKDILRTVKDLGGGDGGKVFKVLVHKRRNTMKAEIAAAKNWEVDATKPKLEDSELWFKYDVTWFTDKHERFFKRVVTKNAPGFAEAQEGQLMPGGDPEMGGLCEDSMEPEDSDDDGNAGGAEGDSDEDSHDAAVGGEKTEAAELNSFQKKLVRQQCRQQALP</sequence>
<reference evidence="2" key="1">
    <citation type="submission" date="2021-02" db="EMBL/GenBank/DDBJ databases">
        <title>First Annotated Genome of the Yellow-green Alga Tribonema minus.</title>
        <authorList>
            <person name="Mahan K.M."/>
        </authorList>
    </citation>
    <scope>NUCLEOTIDE SEQUENCE</scope>
    <source>
        <strain evidence="2">UTEX B ZZ1240</strain>
    </source>
</reference>
<feature type="compositionally biased region" description="Acidic residues" evidence="1">
    <location>
        <begin position="749"/>
        <end position="760"/>
    </location>
</feature>
<keyword evidence="3" id="KW-1185">Reference proteome</keyword>
<evidence type="ECO:0000256" key="1">
    <source>
        <dbReference type="SAM" id="MobiDB-lite"/>
    </source>
</evidence>
<evidence type="ECO:0000313" key="2">
    <source>
        <dbReference type="EMBL" id="KAG5179209.1"/>
    </source>
</evidence>
<evidence type="ECO:0000313" key="3">
    <source>
        <dbReference type="Proteomes" id="UP000664859"/>
    </source>
</evidence>
<dbReference type="AlphaFoldDB" id="A0A835YXZ5"/>
<organism evidence="2 3">
    <name type="scientific">Tribonema minus</name>
    <dbReference type="NCBI Taxonomy" id="303371"/>
    <lineage>
        <taxon>Eukaryota</taxon>
        <taxon>Sar</taxon>
        <taxon>Stramenopiles</taxon>
        <taxon>Ochrophyta</taxon>
        <taxon>PX clade</taxon>
        <taxon>Xanthophyceae</taxon>
        <taxon>Tribonematales</taxon>
        <taxon>Tribonemataceae</taxon>
        <taxon>Tribonema</taxon>
    </lineage>
</organism>
<dbReference type="Proteomes" id="UP000664859">
    <property type="component" value="Unassembled WGS sequence"/>
</dbReference>
<proteinExistence type="predicted"/>
<gene>
    <name evidence="2" type="ORF">JKP88DRAFT_247627</name>
</gene>
<feature type="region of interest" description="Disordered" evidence="1">
    <location>
        <begin position="728"/>
        <end position="790"/>
    </location>
</feature>
<protein>
    <submittedName>
        <fullName evidence="2">Uncharacterized protein</fullName>
    </submittedName>
</protein>